<reference evidence="8 9" key="1">
    <citation type="journal article" date="2009" name="PLoS ONE">
        <title>Complete genome sequence of the aerobic CO-oxidizing thermophile Thermomicrobium roseum.</title>
        <authorList>
            <person name="Wu D."/>
            <person name="Raymond J."/>
            <person name="Wu M."/>
            <person name="Chatterji S."/>
            <person name="Ren Q."/>
            <person name="Graham J.E."/>
            <person name="Bryant D.A."/>
            <person name="Robb F."/>
            <person name="Colman A."/>
            <person name="Tallon L.J."/>
            <person name="Badger J.H."/>
            <person name="Madupu R."/>
            <person name="Ward N.L."/>
            <person name="Eisen J.A."/>
        </authorList>
    </citation>
    <scope>NUCLEOTIDE SEQUENCE [LARGE SCALE GENOMIC DNA]</scope>
    <source>
        <strain evidence="9">ATCC 27502 / DSM 5159 / P-2</strain>
        <plasmid evidence="8">unnamed</plasmid>
    </source>
</reference>
<feature type="domain" description="Rieske" evidence="7">
    <location>
        <begin position="9"/>
        <end position="107"/>
    </location>
</feature>
<sequence length="121" mass="13686">MSTETSVQWVPILPSDELWEADATDVEVAGEHVLLVRLPGGTVRAYQGICPHQEYLLIDSEFDWERGLLTCGGHHWVFRLADGAGLNPAGCQLFCYDVQERDGQIYIGVPQHGRRYNRCRE</sequence>
<evidence type="ECO:0000313" key="8">
    <source>
        <dbReference type="EMBL" id="ACM06969.1"/>
    </source>
</evidence>
<keyword evidence="2" id="KW-0479">Metal-binding</keyword>
<dbReference type="GO" id="GO:0051537">
    <property type="term" value="F:2 iron, 2 sulfur cluster binding"/>
    <property type="evidence" value="ECO:0007669"/>
    <property type="project" value="UniProtKB-KW"/>
</dbReference>
<dbReference type="Pfam" id="PF00355">
    <property type="entry name" value="Rieske"/>
    <property type="match status" value="1"/>
</dbReference>
<comment type="cofactor">
    <cofactor evidence="5">
        <name>[2Fe-2S] cluster</name>
        <dbReference type="ChEBI" id="CHEBI:190135"/>
    </cofactor>
</comment>
<dbReference type="HOGENOM" id="CLU_055690_5_0_0"/>
<keyword evidence="4" id="KW-0411">Iron-sulfur</keyword>
<dbReference type="SUPFAM" id="SSF50022">
    <property type="entry name" value="ISP domain"/>
    <property type="match status" value="1"/>
</dbReference>
<keyword evidence="9" id="KW-1185">Reference proteome</keyword>
<dbReference type="PROSITE" id="PS51296">
    <property type="entry name" value="RIESKE"/>
    <property type="match status" value="1"/>
</dbReference>
<evidence type="ECO:0000256" key="4">
    <source>
        <dbReference type="ARBA" id="ARBA00023014"/>
    </source>
</evidence>
<dbReference type="GO" id="GO:0004497">
    <property type="term" value="F:monooxygenase activity"/>
    <property type="evidence" value="ECO:0007669"/>
    <property type="project" value="UniProtKB-KW"/>
</dbReference>
<dbReference type="InterPro" id="IPR036922">
    <property type="entry name" value="Rieske_2Fe-2S_sf"/>
</dbReference>
<dbReference type="PANTHER" id="PTHR21496">
    <property type="entry name" value="FERREDOXIN-RELATED"/>
    <property type="match status" value="1"/>
</dbReference>
<dbReference type="OrthoDB" id="9795104at2"/>
<keyword evidence="8" id="KW-0503">Monooxygenase</keyword>
<dbReference type="InterPro" id="IPR017941">
    <property type="entry name" value="Rieske_2Fe-2S"/>
</dbReference>
<geneLocation type="plasmid" evidence="9">
    <name>Tros</name>
</geneLocation>
<evidence type="ECO:0000256" key="2">
    <source>
        <dbReference type="ARBA" id="ARBA00022723"/>
    </source>
</evidence>
<keyword evidence="8" id="KW-0614">Plasmid</keyword>
<name>B9L557_THERP</name>
<dbReference type="RefSeq" id="WP_012642956.1">
    <property type="nucleotide sequence ID" value="NC_011961.1"/>
</dbReference>
<evidence type="ECO:0000259" key="7">
    <source>
        <dbReference type="PROSITE" id="PS51296"/>
    </source>
</evidence>
<keyword evidence="3" id="KW-0408">Iron</keyword>
<dbReference type="PANTHER" id="PTHR21496:SF0">
    <property type="entry name" value="RIESKE DOMAIN-CONTAINING PROTEIN"/>
    <property type="match status" value="1"/>
</dbReference>
<evidence type="ECO:0000256" key="3">
    <source>
        <dbReference type="ARBA" id="ARBA00023004"/>
    </source>
</evidence>
<organism evidence="8 9">
    <name type="scientific">Thermomicrobium roseum (strain ATCC 27502 / DSM 5159 / P-2)</name>
    <dbReference type="NCBI Taxonomy" id="309801"/>
    <lineage>
        <taxon>Bacteria</taxon>
        <taxon>Pseudomonadati</taxon>
        <taxon>Thermomicrobiota</taxon>
        <taxon>Thermomicrobia</taxon>
        <taxon>Thermomicrobiales</taxon>
        <taxon>Thermomicrobiaceae</taxon>
        <taxon>Thermomicrobium</taxon>
    </lineage>
</organism>
<keyword evidence="1" id="KW-0001">2Fe-2S</keyword>
<dbReference type="Proteomes" id="UP000000447">
    <property type="component" value="Plasmid unnamed"/>
</dbReference>
<evidence type="ECO:0000313" key="9">
    <source>
        <dbReference type="Proteomes" id="UP000000447"/>
    </source>
</evidence>
<evidence type="ECO:0000256" key="1">
    <source>
        <dbReference type="ARBA" id="ARBA00022714"/>
    </source>
</evidence>
<evidence type="ECO:0000256" key="5">
    <source>
        <dbReference type="ARBA" id="ARBA00034078"/>
    </source>
</evidence>
<comment type="similarity">
    <text evidence="6">Belongs to the bacterial ring-hydroxylating dioxygenase ferredoxin component family.</text>
</comment>
<proteinExistence type="inferred from homology"/>
<keyword evidence="8" id="KW-0560">Oxidoreductase</keyword>
<dbReference type="eggNOG" id="COG2146">
    <property type="taxonomic scope" value="Bacteria"/>
</dbReference>
<dbReference type="EMBL" id="CP001276">
    <property type="protein sequence ID" value="ACM06969.1"/>
    <property type="molecule type" value="Genomic_DNA"/>
</dbReference>
<dbReference type="Gene3D" id="2.102.10.10">
    <property type="entry name" value="Rieske [2Fe-2S] iron-sulphur domain"/>
    <property type="match status" value="1"/>
</dbReference>
<gene>
    <name evidence="8" type="ordered locus">trd_A0921</name>
</gene>
<dbReference type="GO" id="GO:0046872">
    <property type="term" value="F:metal ion binding"/>
    <property type="evidence" value="ECO:0007669"/>
    <property type="project" value="UniProtKB-KW"/>
</dbReference>
<protein>
    <submittedName>
        <fullName evidence="8">Toluene-4-monooxygenase system protein C</fullName>
    </submittedName>
</protein>
<evidence type="ECO:0000256" key="6">
    <source>
        <dbReference type="ARBA" id="ARBA00038001"/>
    </source>
</evidence>
<dbReference type="KEGG" id="tro:trd_A0921"/>
<accession>B9L557</accession>
<dbReference type="AlphaFoldDB" id="B9L557"/>